<evidence type="ECO:0000313" key="1">
    <source>
        <dbReference type="WBParaSite" id="MCU_011382-RA"/>
    </source>
</evidence>
<proteinExistence type="predicted"/>
<dbReference type="AlphaFoldDB" id="A0A5K3FTK1"/>
<protein>
    <submittedName>
        <fullName evidence="1">BPH_3 domain-containing protein</fullName>
    </submittedName>
</protein>
<sequence length="148" mass="16953">MTEMTRLDIQLVQRIMENCLAKRPCTSRTTQFYVVGDPEYNIAVTHPQSTSTPNKNTLFTFRLSADVLKLNLTTCIERKGTFLSHRAYGPMGFSRVVIEADVVNTRGRFRLLNSQFGFGESLSYPVNPDKRDFHSLVQMFAEYVDENC</sequence>
<dbReference type="WBParaSite" id="MCU_011382-RA">
    <property type="protein sequence ID" value="MCU_011382-RA"/>
    <property type="gene ID" value="MCU_011382"/>
</dbReference>
<accession>A0A5K3FTK1</accession>
<organism evidence="1">
    <name type="scientific">Mesocestoides corti</name>
    <name type="common">Flatworm</name>
    <dbReference type="NCBI Taxonomy" id="53468"/>
    <lineage>
        <taxon>Eukaryota</taxon>
        <taxon>Metazoa</taxon>
        <taxon>Spiralia</taxon>
        <taxon>Lophotrochozoa</taxon>
        <taxon>Platyhelminthes</taxon>
        <taxon>Cestoda</taxon>
        <taxon>Eucestoda</taxon>
        <taxon>Cyclophyllidea</taxon>
        <taxon>Mesocestoididae</taxon>
        <taxon>Mesocestoides</taxon>
    </lineage>
</organism>
<name>A0A5K3FTK1_MESCO</name>
<reference evidence="1" key="1">
    <citation type="submission" date="2019-11" db="UniProtKB">
        <authorList>
            <consortium name="WormBaseParasite"/>
        </authorList>
    </citation>
    <scope>IDENTIFICATION</scope>
</reference>